<keyword evidence="3" id="KW-1185">Reference proteome</keyword>
<sequence>MKNPYSYCLYIFLAILPSGFLHAQGCSDAGFCTVNSLKPQNVNDSISVQKNQIKVGFSYGKADHSVSAYSQYLEYNRQINSKFGISAKATSLLQTGNNVSVFGLSDIYLNTNYHLDKNFTFTLGTKIPLTTGNKFNNGNPLPMDYQSSLGTLDLIAGIGYQIKKLQLVAALQQPLTQNKNQFTAENYPINSVWRDFQTAKDFKRSGDVLLRASYPIKITDKFQLTPSLLNIYHLSKDKFTNSSGSQQQIEGSEGLTMNGNLFLDYQLNETNALQLNAGVPFLVRDIRPDGLTRSFIANLEYNFKF</sequence>
<evidence type="ECO:0000256" key="1">
    <source>
        <dbReference type="SAM" id="SignalP"/>
    </source>
</evidence>
<feature type="signal peptide" evidence="1">
    <location>
        <begin position="1"/>
        <end position="23"/>
    </location>
</feature>
<gene>
    <name evidence="2" type="ORF">SAMN05216324_11291</name>
</gene>
<proteinExistence type="predicted"/>
<dbReference type="OrthoDB" id="1119914at2"/>
<name>A0A1K2IU42_9FLAO</name>
<dbReference type="EMBL" id="FPKW01000012">
    <property type="protein sequence ID" value="SFZ95770.1"/>
    <property type="molecule type" value="Genomic_DNA"/>
</dbReference>
<evidence type="ECO:0000313" key="3">
    <source>
        <dbReference type="Proteomes" id="UP000182034"/>
    </source>
</evidence>
<accession>A0A1K2IU42</accession>
<dbReference type="AlphaFoldDB" id="A0A1K2IU42"/>
<dbReference type="STRING" id="1612149.SAMN05216324_11291"/>
<keyword evidence="1" id="KW-0732">Signal</keyword>
<evidence type="ECO:0008006" key="4">
    <source>
        <dbReference type="Google" id="ProtNLM"/>
    </source>
</evidence>
<evidence type="ECO:0000313" key="2">
    <source>
        <dbReference type="EMBL" id="SFZ95770.1"/>
    </source>
</evidence>
<protein>
    <recommendedName>
        <fullName evidence="4">MetA-pathway of phenol degradation</fullName>
    </recommendedName>
</protein>
<feature type="chain" id="PRO_5009678673" description="MetA-pathway of phenol degradation" evidence="1">
    <location>
        <begin position="24"/>
        <end position="305"/>
    </location>
</feature>
<reference evidence="3" key="1">
    <citation type="submission" date="2016-10" db="EMBL/GenBank/DDBJ databases">
        <authorList>
            <person name="Varghese N."/>
            <person name="Submissions S."/>
        </authorList>
    </citation>
    <scope>NUCLEOTIDE SEQUENCE [LARGE SCALE GENOMIC DNA]</scope>
    <source>
        <strain evidence="3">SUR2</strain>
    </source>
</reference>
<dbReference type="Proteomes" id="UP000182034">
    <property type="component" value="Unassembled WGS sequence"/>
</dbReference>
<dbReference type="RefSeq" id="WP_072411111.1">
    <property type="nucleotide sequence ID" value="NZ_FPKW01000012.1"/>
</dbReference>
<organism evidence="2 3">
    <name type="scientific">Chryseobacterium limigenitum</name>
    <dbReference type="NCBI Taxonomy" id="1612149"/>
    <lineage>
        <taxon>Bacteria</taxon>
        <taxon>Pseudomonadati</taxon>
        <taxon>Bacteroidota</taxon>
        <taxon>Flavobacteriia</taxon>
        <taxon>Flavobacteriales</taxon>
        <taxon>Weeksellaceae</taxon>
        <taxon>Chryseobacterium group</taxon>
        <taxon>Chryseobacterium</taxon>
    </lineage>
</organism>